<comment type="caution">
    <text evidence="1">The sequence shown here is derived from an EMBL/GenBank/DDBJ whole genome shotgun (WGS) entry which is preliminary data.</text>
</comment>
<protein>
    <submittedName>
        <fullName evidence="1">Uncharacterized protein</fullName>
    </submittedName>
</protein>
<dbReference type="RefSeq" id="WP_056095163.1">
    <property type="nucleotide sequence ID" value="NZ_QPKV01000012.1"/>
</dbReference>
<accession>A0A369PV87</accession>
<evidence type="ECO:0000313" key="2">
    <source>
        <dbReference type="Proteomes" id="UP000253961"/>
    </source>
</evidence>
<dbReference type="OrthoDB" id="723388at2"/>
<keyword evidence="2" id="KW-1185">Reference proteome</keyword>
<proteinExistence type="predicted"/>
<reference evidence="1 2" key="1">
    <citation type="submission" date="2018-07" db="EMBL/GenBank/DDBJ databases">
        <title>Pedobacter sp. nov., isolated from soil.</title>
        <authorList>
            <person name="Zhou L.Y."/>
            <person name="Du Z.J."/>
        </authorList>
    </citation>
    <scope>NUCLEOTIDE SEQUENCE [LARGE SCALE GENOMIC DNA]</scope>
    <source>
        <strain evidence="1 2">JDX94</strain>
    </source>
</reference>
<dbReference type="EMBL" id="QPKV01000012">
    <property type="protein sequence ID" value="RDC54619.1"/>
    <property type="molecule type" value="Genomic_DNA"/>
</dbReference>
<dbReference type="AlphaFoldDB" id="A0A369PV87"/>
<name>A0A369PV87_9SPHI</name>
<dbReference type="Proteomes" id="UP000253961">
    <property type="component" value="Unassembled WGS sequence"/>
</dbReference>
<gene>
    <name evidence="1" type="ORF">DU508_20575</name>
</gene>
<sequence>MQFLHVTGYTEVYLEPIPKDTLTFVSGYPTDTLLIRLSKINAMLFQQMDNQMIDPEILREAVFCDVPGFERVTEFRPLFTDEKRWFAEGPIGLLIMDLLKNFKMIETLTPIEPLEFARNLFKTMLIYNDLYYGRPKGIVFESLEGLFTMETMQQGYLRAKGVMKIDTFTKFLFMSKFLDSDELLKEEADMYCEKMKIENPGTFAKFFLAVLGSAIHPQNWGNHMLDLSHFWPEKLMREFGAEPMELAGKEKVSLNMDVVTKPFLFLSPKKILVLDYNFFQYALENGFLYSLYHHSSEKLKSKFKTYANFKAYIALEFFEKYLVGSLLGEIFHKRSQQLISTEKYQDFIVRASSCDVFVFEVKMNDLHPNTFENLDYKEFTKEFLDKRFLSDKINGNKDKGVGQIIRQLGHLSEPNSDLRNKLGITRSEKMNIYPVIICSEHHMNIAGVNHYLNEGFQQKSKNLKGNFQTIKPLTVVHIDFLIKYFGPLRRKPALFAEWLSGYHRSRKGLEKLYDEKGGPITYLLSKRSLFGYMEMKKNFPSPYKATVDEIEKCFDLETQGV</sequence>
<organism evidence="1 2">
    <name type="scientific">Pedobacter chinensis</name>
    <dbReference type="NCBI Taxonomy" id="2282421"/>
    <lineage>
        <taxon>Bacteria</taxon>
        <taxon>Pseudomonadati</taxon>
        <taxon>Bacteroidota</taxon>
        <taxon>Sphingobacteriia</taxon>
        <taxon>Sphingobacteriales</taxon>
        <taxon>Sphingobacteriaceae</taxon>
        <taxon>Pedobacter</taxon>
    </lineage>
</organism>
<evidence type="ECO:0000313" key="1">
    <source>
        <dbReference type="EMBL" id="RDC54619.1"/>
    </source>
</evidence>